<organism evidence="4">
    <name type="scientific">Musca domestica</name>
    <name type="common">House fly</name>
    <dbReference type="NCBI Taxonomy" id="7370"/>
    <lineage>
        <taxon>Eukaryota</taxon>
        <taxon>Metazoa</taxon>
        <taxon>Ecdysozoa</taxon>
        <taxon>Arthropoda</taxon>
        <taxon>Hexapoda</taxon>
        <taxon>Insecta</taxon>
        <taxon>Pterygota</taxon>
        <taxon>Neoptera</taxon>
        <taxon>Endopterygota</taxon>
        <taxon>Diptera</taxon>
        <taxon>Brachycera</taxon>
        <taxon>Muscomorpha</taxon>
        <taxon>Muscoidea</taxon>
        <taxon>Muscidae</taxon>
        <taxon>Musca</taxon>
    </lineage>
</organism>
<dbReference type="STRING" id="7370.A0A1I8M2N3"/>
<name>A0A1I8M2N3_MUSDO</name>
<feature type="region of interest" description="Disordered" evidence="2">
    <location>
        <begin position="187"/>
        <end position="251"/>
    </location>
</feature>
<dbReference type="EnsemblMetazoa" id="MDOA000633-RA">
    <property type="protein sequence ID" value="MDOA000633-PA"/>
    <property type="gene ID" value="MDOA000633"/>
</dbReference>
<dbReference type="InterPro" id="IPR025259">
    <property type="entry name" value="CCDC34/181"/>
</dbReference>
<dbReference type="eggNOG" id="ENOG502RRPQ">
    <property type="taxonomic scope" value="Eukaryota"/>
</dbReference>
<dbReference type="Pfam" id="PF13904">
    <property type="entry name" value="CCDC34"/>
    <property type="match status" value="1"/>
</dbReference>
<feature type="compositionally biased region" description="Polar residues" evidence="2">
    <location>
        <begin position="187"/>
        <end position="205"/>
    </location>
</feature>
<proteinExistence type="predicted"/>
<evidence type="ECO:0000256" key="2">
    <source>
        <dbReference type="SAM" id="MobiDB-lite"/>
    </source>
</evidence>
<sequence>MPFHIPRPFGRTMARSASSVSLNSWPSEQLSNDSILSSRSCEPSFRVRDPIQMYDQITSHYGIDFQRENGLTIAEEYKKSIAFSETQSDIVPPLDLQSEENYPAASDMTYSVKIDRQPELAYATWLSAKRKHLSVEAARRKEEAERKRQELEERKRISKEKYEKWLENKAKQQKQQYSQHSINELNSNKTHNSQTYFPNVSQKSLRSSDNDERPKAHLDEWERTKRLQEERRRMRKQQEEQQRRELEEQRRKAAAEAWDKWLADAAKKPKPVPLNRGIFTLRGTISDIFVNPNEWKPILPNGDDNN</sequence>
<dbReference type="OrthoDB" id="6591885at2759"/>
<protein>
    <recommendedName>
        <fullName evidence="3">Coiled-coil domain-containing protein</fullName>
    </recommendedName>
</protein>
<evidence type="ECO:0000259" key="3">
    <source>
        <dbReference type="Pfam" id="PF13904"/>
    </source>
</evidence>
<dbReference type="VEuPathDB" id="VectorBase:MDOMA2_002016"/>
<dbReference type="PANTHER" id="PTHR23247">
    <property type="entry name" value="NY-REN-41 ANTIGEN L15 -RELATED"/>
    <property type="match status" value="1"/>
</dbReference>
<evidence type="ECO:0000256" key="1">
    <source>
        <dbReference type="SAM" id="Coils"/>
    </source>
</evidence>
<dbReference type="KEGG" id="mde:101892985"/>
<dbReference type="AlphaFoldDB" id="A0A1I8M2N3"/>
<gene>
    <name evidence="4" type="primary">101892985</name>
</gene>
<dbReference type="InterPro" id="IPR045323">
    <property type="entry name" value="CCDC34"/>
</dbReference>
<feature type="compositionally biased region" description="Basic and acidic residues" evidence="2">
    <location>
        <begin position="206"/>
        <end position="251"/>
    </location>
</feature>
<feature type="domain" description="Coiled-coil" evidence="3">
    <location>
        <begin position="120"/>
        <end position="295"/>
    </location>
</feature>
<evidence type="ECO:0000313" key="4">
    <source>
        <dbReference type="EnsemblMetazoa" id="MDOA000633-PA"/>
    </source>
</evidence>
<feature type="coiled-coil region" evidence="1">
    <location>
        <begin position="134"/>
        <end position="168"/>
    </location>
</feature>
<reference evidence="4" key="1">
    <citation type="submission" date="2020-05" db="UniProtKB">
        <authorList>
            <consortium name="EnsemblMetazoa"/>
        </authorList>
    </citation>
    <scope>IDENTIFICATION</scope>
    <source>
        <strain evidence="4">Aabys</strain>
    </source>
</reference>
<accession>A0A1I8M2N3</accession>
<dbReference type="VEuPathDB" id="VectorBase:MDOA000633"/>
<dbReference type="RefSeq" id="XP_005189336.2">
    <property type="nucleotide sequence ID" value="XM_005189279.4"/>
</dbReference>
<keyword evidence="1" id="KW-0175">Coiled coil</keyword>
<dbReference type="PANTHER" id="PTHR23247:SF2">
    <property type="entry name" value="COILED-COIL DOMAIN-CONTAINING PROTEIN 34"/>
    <property type="match status" value="1"/>
</dbReference>